<name>A0ABM1BFN3_LIMPO</name>
<protein>
    <submittedName>
        <fullName evidence="2">Protein N-terminal asparagine amidohydrolase-like</fullName>
    </submittedName>
</protein>
<evidence type="ECO:0000313" key="2">
    <source>
        <dbReference type="RefSeq" id="XP_013781050.1"/>
    </source>
</evidence>
<dbReference type="RefSeq" id="XP_013781050.1">
    <property type="nucleotide sequence ID" value="XM_013925596.2"/>
</dbReference>
<dbReference type="GeneID" id="106465375"/>
<accession>A0ABM1BFN3</accession>
<dbReference type="Pfam" id="PF14736">
    <property type="entry name" value="N_Asn_amidohyd"/>
    <property type="match status" value="1"/>
</dbReference>
<dbReference type="PANTHER" id="PTHR12498">
    <property type="entry name" value="N-TERMINAL ASPARAGINE AMIDOHYDROLASE"/>
    <property type="match status" value="1"/>
</dbReference>
<gene>
    <name evidence="2" type="primary">LOC106465375</name>
</gene>
<sequence>MHVIEIGSDVVALGHFDGSLVQEGVNSMVTEVKRMSSSSSSDGRLELHMIGGFLDDRGYSEQLVFDILDAFNSLSQNVSLITCCVCELNNVKKRKLNWPIIYGIGINIKNGELFPASFPDRGPAISLRSSRHFTRCDKEGMVCIYRSTSGLLIIGPFNYRLIPEIDFLLVQKDQFLQTHMSTSPSVEPPHFAQEVRNTLTFIKEHPFPLVSVFPDNQPHLYKKNDQGVWTRVYSCDKS</sequence>
<evidence type="ECO:0000313" key="1">
    <source>
        <dbReference type="Proteomes" id="UP000694941"/>
    </source>
</evidence>
<organism evidence="1 2">
    <name type="scientific">Limulus polyphemus</name>
    <name type="common">Atlantic horseshoe crab</name>
    <dbReference type="NCBI Taxonomy" id="6850"/>
    <lineage>
        <taxon>Eukaryota</taxon>
        <taxon>Metazoa</taxon>
        <taxon>Ecdysozoa</taxon>
        <taxon>Arthropoda</taxon>
        <taxon>Chelicerata</taxon>
        <taxon>Merostomata</taxon>
        <taxon>Xiphosura</taxon>
        <taxon>Limulidae</taxon>
        <taxon>Limulus</taxon>
    </lineage>
</organism>
<keyword evidence="1" id="KW-1185">Reference proteome</keyword>
<dbReference type="Proteomes" id="UP000694941">
    <property type="component" value="Unplaced"/>
</dbReference>
<reference evidence="2" key="1">
    <citation type="submission" date="2025-08" db="UniProtKB">
        <authorList>
            <consortium name="RefSeq"/>
        </authorList>
    </citation>
    <scope>IDENTIFICATION</scope>
    <source>
        <tissue evidence="2">Muscle</tissue>
    </source>
</reference>
<dbReference type="InterPro" id="IPR026750">
    <property type="entry name" value="NTAN1"/>
</dbReference>
<proteinExistence type="predicted"/>
<dbReference type="PANTHER" id="PTHR12498:SF0">
    <property type="entry name" value="PROTEIN N-TERMINAL ASPARAGINE AMIDOHYDROLASE"/>
    <property type="match status" value="1"/>
</dbReference>